<accession>A0A516NLM5</accession>
<keyword evidence="3" id="KW-0418">Kinase</keyword>
<dbReference type="InterPro" id="IPR011009">
    <property type="entry name" value="Kinase-like_dom_sf"/>
</dbReference>
<evidence type="ECO:0000313" key="4">
    <source>
        <dbReference type="Proteomes" id="UP000317039"/>
    </source>
</evidence>
<dbReference type="SUPFAM" id="SSF56112">
    <property type="entry name" value="Protein kinase-like (PK-like)"/>
    <property type="match status" value="1"/>
</dbReference>
<dbReference type="Pfam" id="PF03109">
    <property type="entry name" value="ABC1"/>
    <property type="match status" value="1"/>
</dbReference>
<dbReference type="KEGG" id="nod:FOH10_14975"/>
<evidence type="ECO:0000256" key="1">
    <source>
        <dbReference type="ARBA" id="ARBA00009670"/>
    </source>
</evidence>
<dbReference type="PANTHER" id="PTHR10566:SF113">
    <property type="entry name" value="PROTEIN ACTIVITY OF BC1 COMPLEX KINASE 7, CHLOROPLASTIC"/>
    <property type="match status" value="1"/>
</dbReference>
<proteinExistence type="inferred from homology"/>
<dbReference type="AlphaFoldDB" id="A0A516NLM5"/>
<name>A0A516NLM5_9NOCA</name>
<protein>
    <submittedName>
        <fullName evidence="3">AarF/ABC1/UbiB kinase family protein</fullName>
    </submittedName>
</protein>
<dbReference type="InterPro" id="IPR004147">
    <property type="entry name" value="ABC1_dom"/>
</dbReference>
<evidence type="ECO:0000259" key="2">
    <source>
        <dbReference type="Pfam" id="PF03109"/>
    </source>
</evidence>
<keyword evidence="3" id="KW-0808">Transferase</keyword>
<feature type="domain" description="ABC1 atypical kinase-like" evidence="2">
    <location>
        <begin position="123"/>
        <end position="365"/>
    </location>
</feature>
<organism evidence="3 4">
    <name type="scientific">Nocardia otitidiscaviarum</name>
    <dbReference type="NCBI Taxonomy" id="1823"/>
    <lineage>
        <taxon>Bacteria</taxon>
        <taxon>Bacillati</taxon>
        <taxon>Actinomycetota</taxon>
        <taxon>Actinomycetes</taxon>
        <taxon>Mycobacteriales</taxon>
        <taxon>Nocardiaceae</taxon>
        <taxon>Nocardia</taxon>
    </lineage>
</organism>
<dbReference type="Proteomes" id="UP000317039">
    <property type="component" value="Chromosome"/>
</dbReference>
<comment type="similarity">
    <text evidence="1">Belongs to the protein kinase superfamily. ADCK protein kinase family.</text>
</comment>
<gene>
    <name evidence="3" type="ORF">FOH10_14975</name>
</gene>
<sequence>MTWRRASVEVPTTEGGVMARSSHVGIRARVARASQIGRVLWSSETSWLGDALTVRECGSLRCRLHCAAGLDQCPHHLALEHPLPDRIREVLEQLGPTFVKLGQMLALRPDYLPLPYAQALQRLHTHAVPFDAAAARQTVELELRAPLRRLFRDFEPEPFAAASLSQVHRAMLPDGRRVAVKVQRPGVSELVARDLALLRWMAGSIERHRPGALAFRPTDAVDELAAYTTRELDFRREAMVSEQIRRNSAADHRFVVPAVHRQLSTSRVLTTDLIDGLEPAPAAELTVAGIDPEKVLAAGASWMVRQLFTDGLFHADPHPGNILLLPDNRVCLLDFGMFGRLDRVQRRRMGLMLLALIGGDYASVGTQLLRMSTLRPGADPRGFRDAVADLVEDWYEAETGMTAAQLLLRDLGLGSSFGIVFPRELMLLCRSLVTLESTARVIRPDLDLSTLLRPLLPQLLLALLPTPANLWATLREQRIDYLALALDMPDLLVDLADTLRHRGVLDQLTAAVAPPPPRSWLPAVATVAGGGWLLRGLRPR</sequence>
<dbReference type="CDD" id="cd05121">
    <property type="entry name" value="ABC1_ADCK3-like"/>
    <property type="match status" value="1"/>
</dbReference>
<dbReference type="EMBL" id="CP041695">
    <property type="protein sequence ID" value="QDP79823.1"/>
    <property type="molecule type" value="Genomic_DNA"/>
</dbReference>
<dbReference type="PANTHER" id="PTHR10566">
    <property type="entry name" value="CHAPERONE-ACTIVITY OF BC1 COMPLEX CABC1 -RELATED"/>
    <property type="match status" value="1"/>
</dbReference>
<dbReference type="GO" id="GO:0016301">
    <property type="term" value="F:kinase activity"/>
    <property type="evidence" value="ECO:0007669"/>
    <property type="project" value="UniProtKB-KW"/>
</dbReference>
<reference evidence="3 4" key="1">
    <citation type="submission" date="2019-07" db="EMBL/GenBank/DDBJ databases">
        <title>Complete Genome Sequence and Methylome Analysis of Nocardia otitidis-caviarum NEB252.</title>
        <authorList>
            <person name="Fomenkov A."/>
            <person name="Anton B.P."/>
            <person name="Vincze T."/>
            <person name="Roberts R.J."/>
        </authorList>
    </citation>
    <scope>NUCLEOTIDE SEQUENCE [LARGE SCALE GENOMIC DNA]</scope>
    <source>
        <strain evidence="3 4">NEB252</strain>
    </source>
</reference>
<evidence type="ECO:0000313" key="3">
    <source>
        <dbReference type="EMBL" id="QDP79823.1"/>
    </source>
</evidence>
<dbReference type="InterPro" id="IPR050154">
    <property type="entry name" value="UbiB_kinase"/>
</dbReference>